<evidence type="ECO:0000313" key="3">
    <source>
        <dbReference type="Proteomes" id="UP000033647"/>
    </source>
</evidence>
<sequence>MSTSSKTMLNPATFPRPPACEKTSRHLTVTLQNGTKVADTKDAYWVLETYHPPTYYLPASSLLVPKTKSSARSTYCEWKGFATYWDIEGVKGKAWSYEDPSERFKALKGYLSFYAEPWECQVDGEVVVAQPGDFYGGWMTSDIQRESVKGAPGTRHW</sequence>
<dbReference type="STRING" id="1047168.A0A0F4GW81"/>
<dbReference type="Pfam" id="PF04248">
    <property type="entry name" value="NTP_transf_9"/>
    <property type="match status" value="1"/>
</dbReference>
<dbReference type="EMBL" id="LAFY01000275">
    <property type="protein sequence ID" value="KJY01657.1"/>
    <property type="molecule type" value="Genomic_DNA"/>
</dbReference>
<protein>
    <recommendedName>
        <fullName evidence="1">DUF427 domain-containing protein</fullName>
    </recommendedName>
</protein>
<dbReference type="Proteomes" id="UP000033647">
    <property type="component" value="Unassembled WGS sequence"/>
</dbReference>
<dbReference type="AlphaFoldDB" id="A0A0F4GW81"/>
<dbReference type="InterPro" id="IPR007361">
    <property type="entry name" value="DUF427"/>
</dbReference>
<feature type="domain" description="DUF427" evidence="1">
    <location>
        <begin position="32"/>
        <end position="116"/>
    </location>
</feature>
<proteinExistence type="predicted"/>
<organism evidence="2 3">
    <name type="scientific">Zymoseptoria brevis</name>
    <dbReference type="NCBI Taxonomy" id="1047168"/>
    <lineage>
        <taxon>Eukaryota</taxon>
        <taxon>Fungi</taxon>
        <taxon>Dikarya</taxon>
        <taxon>Ascomycota</taxon>
        <taxon>Pezizomycotina</taxon>
        <taxon>Dothideomycetes</taxon>
        <taxon>Dothideomycetidae</taxon>
        <taxon>Mycosphaerellales</taxon>
        <taxon>Mycosphaerellaceae</taxon>
        <taxon>Zymoseptoria</taxon>
    </lineage>
</organism>
<evidence type="ECO:0000259" key="1">
    <source>
        <dbReference type="Pfam" id="PF04248"/>
    </source>
</evidence>
<keyword evidence="3" id="KW-1185">Reference proteome</keyword>
<dbReference type="PANTHER" id="PTHR43058:SF1">
    <property type="entry name" value="DUF427 DOMAIN-CONTAINING PROTEIN"/>
    <property type="match status" value="1"/>
</dbReference>
<name>A0A0F4GW81_9PEZI</name>
<evidence type="ECO:0000313" key="2">
    <source>
        <dbReference type="EMBL" id="KJY01657.1"/>
    </source>
</evidence>
<dbReference type="OrthoDB" id="18996at2759"/>
<dbReference type="Gene3D" id="2.170.150.40">
    <property type="entry name" value="Domain of unknown function (DUF427)"/>
    <property type="match status" value="1"/>
</dbReference>
<accession>A0A0F4GW81</accession>
<dbReference type="InterPro" id="IPR038694">
    <property type="entry name" value="DUF427_sf"/>
</dbReference>
<comment type="caution">
    <text evidence="2">The sequence shown here is derived from an EMBL/GenBank/DDBJ whole genome shotgun (WGS) entry which is preliminary data.</text>
</comment>
<gene>
    <name evidence="2" type="ORF">TI39_contig283g00022</name>
</gene>
<reference evidence="2 3" key="1">
    <citation type="submission" date="2015-03" db="EMBL/GenBank/DDBJ databases">
        <title>RNA-seq based gene annotation and comparative genomics of four Zymoseptoria species reveal species-specific pathogenicity related genes and transposable element activity.</title>
        <authorList>
            <person name="Grandaubert J."/>
            <person name="Bhattacharyya A."/>
            <person name="Stukenbrock E.H."/>
        </authorList>
    </citation>
    <scope>NUCLEOTIDE SEQUENCE [LARGE SCALE GENOMIC DNA]</scope>
    <source>
        <strain evidence="2 3">Zb18110</strain>
    </source>
</reference>
<dbReference type="PANTHER" id="PTHR43058">
    <property type="entry name" value="SLR0655 PROTEIN"/>
    <property type="match status" value="1"/>
</dbReference>